<feature type="region of interest" description="Disordered" evidence="1">
    <location>
        <begin position="526"/>
        <end position="545"/>
    </location>
</feature>
<evidence type="ECO:0008006" key="3">
    <source>
        <dbReference type="Google" id="ProtNLM"/>
    </source>
</evidence>
<protein>
    <recommendedName>
        <fullName evidence="3">RRM domain-containing protein</fullName>
    </recommendedName>
</protein>
<name>A0A7S4RFY8_9DINO</name>
<dbReference type="InterPro" id="IPR029045">
    <property type="entry name" value="ClpP/crotonase-like_dom_sf"/>
</dbReference>
<sequence length="556" mass="57458">MHISSVPRTNLSCGASAGEFLSFDIGEGCACVALLGATPKSAVQEFVALSKCLQHLTSRADIRFIFLRFAPTPSLRTDESELSISHTGTIVDSLLRQIAGLTQTMIGIATGRMGTAATCVLNACHYVVASHTSEFECCDRSLGLAVLPACLLRQLGPEVAHQVMPEGLLGVADALAVGLVNDVIRSSQPPPPLDGREELACAAADALAGARFPHVVTPPPRAPTVATNGADGEVVGGDCPQSRCRCREITMADEVDPPAHGAPLLVQSLPAGTTGAQFAADLACTGTAGRHELLRIIGSRVDEHLHVPPSLPVDQPQAGREARPAGAAASPGGAAWPGPPPGLETTGHHPRGSVTTEAIDVVSSWDLKDPAGVVDQHAVAMEGLTSYAPGPVAAADALDEDCDEDLVSLMICGLPCKITSEVLVQEVDKLGFAGRYRLHVPAPRGRSEGSTKKRAGNLGYAFIAFPSAEDAAMFSKLFDGFKFGDTLSTKRCSVRNAHVQGRVGAALLRPSAAQTEVEAQAAVITPPPAAPQGSSHQFESGGASGGAHAEKGCCAF</sequence>
<accession>A0A7S4RFY8</accession>
<dbReference type="GO" id="GO:0003676">
    <property type="term" value="F:nucleic acid binding"/>
    <property type="evidence" value="ECO:0007669"/>
    <property type="project" value="InterPro"/>
</dbReference>
<evidence type="ECO:0000313" key="2">
    <source>
        <dbReference type="EMBL" id="CAE4613352.1"/>
    </source>
</evidence>
<dbReference type="EMBL" id="HBNR01049974">
    <property type="protein sequence ID" value="CAE4613352.1"/>
    <property type="molecule type" value="Transcribed_RNA"/>
</dbReference>
<evidence type="ECO:0000256" key="1">
    <source>
        <dbReference type="SAM" id="MobiDB-lite"/>
    </source>
</evidence>
<reference evidence="2" key="1">
    <citation type="submission" date="2021-01" db="EMBL/GenBank/DDBJ databases">
        <authorList>
            <person name="Corre E."/>
            <person name="Pelletier E."/>
            <person name="Niang G."/>
            <person name="Scheremetjew M."/>
            <person name="Finn R."/>
            <person name="Kale V."/>
            <person name="Holt S."/>
            <person name="Cochrane G."/>
            <person name="Meng A."/>
            <person name="Brown T."/>
            <person name="Cohen L."/>
        </authorList>
    </citation>
    <scope>NUCLEOTIDE SEQUENCE</scope>
    <source>
        <strain evidence="2">CCMP3105</strain>
    </source>
</reference>
<dbReference type="SUPFAM" id="SSF54928">
    <property type="entry name" value="RNA-binding domain, RBD"/>
    <property type="match status" value="1"/>
</dbReference>
<feature type="compositionally biased region" description="Low complexity" evidence="1">
    <location>
        <begin position="324"/>
        <end position="336"/>
    </location>
</feature>
<organism evidence="2">
    <name type="scientific">Alexandrium monilatum</name>
    <dbReference type="NCBI Taxonomy" id="311494"/>
    <lineage>
        <taxon>Eukaryota</taxon>
        <taxon>Sar</taxon>
        <taxon>Alveolata</taxon>
        <taxon>Dinophyceae</taxon>
        <taxon>Gonyaulacales</taxon>
        <taxon>Pyrocystaceae</taxon>
        <taxon>Alexandrium</taxon>
    </lineage>
</organism>
<feature type="region of interest" description="Disordered" evidence="1">
    <location>
        <begin position="306"/>
        <end position="352"/>
    </location>
</feature>
<dbReference type="SUPFAM" id="SSF52096">
    <property type="entry name" value="ClpP/crotonase"/>
    <property type="match status" value="1"/>
</dbReference>
<dbReference type="InterPro" id="IPR035979">
    <property type="entry name" value="RBD_domain_sf"/>
</dbReference>
<gene>
    <name evidence="2" type="ORF">AMON00008_LOCUS34937</name>
</gene>
<dbReference type="Gene3D" id="3.90.226.10">
    <property type="entry name" value="2-enoyl-CoA Hydratase, Chain A, domain 1"/>
    <property type="match status" value="1"/>
</dbReference>
<proteinExistence type="predicted"/>
<dbReference type="AlphaFoldDB" id="A0A7S4RFY8"/>